<dbReference type="AlphaFoldDB" id="A0ABD5H2L6"/>
<accession>A0ABD5H2L6</accession>
<dbReference type="EMBL" id="JAWPAZ010000004">
    <property type="protein sequence ID" value="MDW2634806.1"/>
    <property type="molecule type" value="Genomic_DNA"/>
</dbReference>
<protein>
    <submittedName>
        <fullName evidence="1">Uncharacterized protein</fullName>
    </submittedName>
</protein>
<reference evidence="1 2" key="1">
    <citation type="submission" date="2023-10" db="EMBL/GenBank/DDBJ databases">
        <title>Fecal carriage and genetic characteristics of carbapenem-resistant Enterobacterales among healthy adults from four provinces of China.</title>
        <authorList>
            <person name="Li Y."/>
            <person name="Zhang R."/>
        </authorList>
    </citation>
    <scope>NUCLEOTIDE SEQUENCE [LARGE SCALE GENOMIC DNA]</scope>
    <source>
        <strain evidence="1 2">HN-71</strain>
    </source>
</reference>
<proteinExistence type="predicted"/>
<gene>
    <name evidence="1" type="ORF">RYZ90_13215</name>
</gene>
<organism evidence="1 2">
    <name type="scientific">Citrobacter portucalensis</name>
    <dbReference type="NCBI Taxonomy" id="1639133"/>
    <lineage>
        <taxon>Bacteria</taxon>
        <taxon>Pseudomonadati</taxon>
        <taxon>Pseudomonadota</taxon>
        <taxon>Gammaproteobacteria</taxon>
        <taxon>Enterobacterales</taxon>
        <taxon>Enterobacteriaceae</taxon>
        <taxon>Citrobacter</taxon>
        <taxon>Citrobacter freundii complex</taxon>
    </lineage>
</organism>
<evidence type="ECO:0000313" key="2">
    <source>
        <dbReference type="Proteomes" id="UP001269984"/>
    </source>
</evidence>
<dbReference type="RefSeq" id="WP_318061575.1">
    <property type="nucleotide sequence ID" value="NZ_JAWPAZ010000004.1"/>
</dbReference>
<comment type="caution">
    <text evidence="1">The sequence shown here is derived from an EMBL/GenBank/DDBJ whole genome shotgun (WGS) entry which is preliminary data.</text>
</comment>
<sequence>MSNRFYMLCTRETVGNNASFHCHNGNGYSSNIDRAHVYTREEAQHSWDLGREIDQPVCADSVDSLATWHVDCQYIPAESVIEPGCEAYVAYKKGSWNGNDVYWLQHGGLPTDDFSKAFIFVSANTAEPGIVWIPFALADKAKRRTFSINEFNRRTMVQAAGLVMPEWLKKQNRRKKARSGKVRWNCPHCGKISWQYNPYDFDGCRDYSCEGWRPNDN</sequence>
<dbReference type="Proteomes" id="UP001269984">
    <property type="component" value="Unassembled WGS sequence"/>
</dbReference>
<evidence type="ECO:0000313" key="1">
    <source>
        <dbReference type="EMBL" id="MDW2634806.1"/>
    </source>
</evidence>
<name>A0ABD5H2L6_9ENTR</name>